<protein>
    <submittedName>
        <fullName evidence="2">Uncharacterized protein</fullName>
    </submittedName>
</protein>
<reference evidence="2 3" key="1">
    <citation type="journal article" date="2016" name="Mol. Biol. Evol.">
        <title>Comparative Genomics of Early-Diverging Mushroom-Forming Fungi Provides Insights into the Origins of Lignocellulose Decay Capabilities.</title>
        <authorList>
            <person name="Nagy L.G."/>
            <person name="Riley R."/>
            <person name="Tritt A."/>
            <person name="Adam C."/>
            <person name="Daum C."/>
            <person name="Floudas D."/>
            <person name="Sun H."/>
            <person name="Yadav J.S."/>
            <person name="Pangilinan J."/>
            <person name="Larsson K.H."/>
            <person name="Matsuura K."/>
            <person name="Barry K."/>
            <person name="Labutti K."/>
            <person name="Kuo R."/>
            <person name="Ohm R.A."/>
            <person name="Bhattacharya S.S."/>
            <person name="Shirouzu T."/>
            <person name="Yoshinaga Y."/>
            <person name="Martin F.M."/>
            <person name="Grigoriev I.V."/>
            <person name="Hibbett D.S."/>
        </authorList>
    </citation>
    <scope>NUCLEOTIDE SEQUENCE [LARGE SCALE GENOMIC DNA]</scope>
    <source>
        <strain evidence="2 3">L-15889</strain>
    </source>
</reference>
<organism evidence="2 3">
    <name type="scientific">Daedalea quercina L-15889</name>
    <dbReference type="NCBI Taxonomy" id="1314783"/>
    <lineage>
        <taxon>Eukaryota</taxon>
        <taxon>Fungi</taxon>
        <taxon>Dikarya</taxon>
        <taxon>Basidiomycota</taxon>
        <taxon>Agaricomycotina</taxon>
        <taxon>Agaricomycetes</taxon>
        <taxon>Polyporales</taxon>
        <taxon>Fomitopsis</taxon>
    </lineage>
</organism>
<gene>
    <name evidence="2" type="ORF">DAEQUDRAFT_814922</name>
</gene>
<name>A0A165LJX1_9APHY</name>
<dbReference type="OrthoDB" id="2790566at2759"/>
<dbReference type="AlphaFoldDB" id="A0A165LJX1"/>
<keyword evidence="3" id="KW-1185">Reference proteome</keyword>
<evidence type="ECO:0000313" key="3">
    <source>
        <dbReference type="Proteomes" id="UP000076727"/>
    </source>
</evidence>
<evidence type="ECO:0000256" key="1">
    <source>
        <dbReference type="SAM" id="Coils"/>
    </source>
</evidence>
<keyword evidence="1" id="KW-0175">Coiled coil</keyword>
<feature type="coiled-coil region" evidence="1">
    <location>
        <begin position="85"/>
        <end position="122"/>
    </location>
</feature>
<accession>A0A165LJX1</accession>
<sequence>MSFEADNVAVLQHAIKQGLVHTQHSHNAPPLKAKEPVQYTIVILTSPDGTLLAPLPNSPQSLAYGDVVTIDHHDMSPGDGVPGAVDNLVNEASQALCDLQRLEEQREEIKSLLGKIASVQNETRTSVYLSKSVVRAHWDFCAHMQETLQHAAAEKDCHLTHDSDVVAAGKVVGTSFTTLGDHVFALHHALSDVANEMRQLGEKAKHHLLHPIKHHVWGKIREVLVEIVKMITLVISGIGQILGLVHPIAGAVGKIAEVVHEFLKKHSLEHGHHNGTKGDHIDADASIRKTLDLICNEMPKHIEDVQNKLQDCYARIEQPMLKIEARLKTHCMRMDPKEAEMAADMWREMREKLNAIVKTHCC</sequence>
<proteinExistence type="predicted"/>
<evidence type="ECO:0000313" key="2">
    <source>
        <dbReference type="EMBL" id="KZT64515.1"/>
    </source>
</evidence>
<dbReference type="EMBL" id="KV429126">
    <property type="protein sequence ID" value="KZT64515.1"/>
    <property type="molecule type" value="Genomic_DNA"/>
</dbReference>
<dbReference type="Proteomes" id="UP000076727">
    <property type="component" value="Unassembled WGS sequence"/>
</dbReference>